<proteinExistence type="predicted"/>
<reference evidence="2" key="1">
    <citation type="submission" date="2020-05" db="EMBL/GenBank/DDBJ databases">
        <authorList>
            <person name="Chiriac C."/>
            <person name="Salcher M."/>
            <person name="Ghai R."/>
            <person name="Kavagutti S V."/>
        </authorList>
    </citation>
    <scope>NUCLEOTIDE SEQUENCE</scope>
</reference>
<evidence type="ECO:0000313" key="2">
    <source>
        <dbReference type="EMBL" id="CAB5022573.1"/>
    </source>
</evidence>
<keyword evidence="1" id="KW-1133">Transmembrane helix</keyword>
<protein>
    <submittedName>
        <fullName evidence="2">Unannotated protein</fullName>
    </submittedName>
</protein>
<feature type="transmembrane region" description="Helical" evidence="1">
    <location>
        <begin position="281"/>
        <end position="303"/>
    </location>
</feature>
<dbReference type="AlphaFoldDB" id="A0A6J7R2I5"/>
<sequence length="324" mass="33408">MVLRGAADLNVAVDRTSRTELPCGTGPVLEVDGTVASDTRVVSTAGDLLLGHSIVASGCTGPVTLTAGEHRIRVRSTDALVVEQVDLLPPGVTLPVRASSPTVTSWTATDRSMDIRYSAEQRILELSQNVNAGWTASLDGVELEPVTVDGWRQGWMLPAGATGTVLMSYPPARLATGGLVAGGATALLLLILLATPTTRRQRNSMALAALSHRDPAFGAAVAGIAVIVVGGWIGLAAVAIGLASLRLSRNSSRQALVVSLPLVLGIAEVVAPWPATLEVPVWLAWASALGWLAAVSIAAAGGLGGRWLMSGADGTAQREQRSLE</sequence>
<evidence type="ECO:0000256" key="1">
    <source>
        <dbReference type="SAM" id="Phobius"/>
    </source>
</evidence>
<keyword evidence="1" id="KW-0812">Transmembrane</keyword>
<dbReference type="EMBL" id="CAFBOZ010000311">
    <property type="protein sequence ID" value="CAB5022573.1"/>
    <property type="molecule type" value="Genomic_DNA"/>
</dbReference>
<feature type="transmembrane region" description="Helical" evidence="1">
    <location>
        <begin position="216"/>
        <end position="243"/>
    </location>
</feature>
<feature type="transmembrane region" description="Helical" evidence="1">
    <location>
        <begin position="255"/>
        <end position="275"/>
    </location>
</feature>
<feature type="transmembrane region" description="Helical" evidence="1">
    <location>
        <begin position="174"/>
        <end position="196"/>
    </location>
</feature>
<keyword evidence="1" id="KW-0472">Membrane</keyword>
<gene>
    <name evidence="2" type="ORF">UFOPK3992_01800</name>
</gene>
<organism evidence="2">
    <name type="scientific">freshwater metagenome</name>
    <dbReference type="NCBI Taxonomy" id="449393"/>
    <lineage>
        <taxon>unclassified sequences</taxon>
        <taxon>metagenomes</taxon>
        <taxon>ecological metagenomes</taxon>
    </lineage>
</organism>
<accession>A0A6J7R2I5</accession>
<name>A0A6J7R2I5_9ZZZZ</name>